<dbReference type="AlphaFoldDB" id="A0A834AAV7"/>
<sequence length="87" mass="10373">MVQTQLLTNKIGRSLLMLMWITYSINRWLPYLMLFIRAFIKSVEEKSFSSSSLMNYKQWLLETQIMIGRNWKRIQNTKGSIGQNILQ</sequence>
<keyword evidence="1" id="KW-0472">Membrane</keyword>
<evidence type="ECO:0000256" key="1">
    <source>
        <dbReference type="SAM" id="Phobius"/>
    </source>
</evidence>
<protein>
    <submittedName>
        <fullName evidence="2">HECT and RLD domain containing E3 ubiquitin protein ligase 4</fullName>
    </submittedName>
</protein>
<comment type="caution">
    <text evidence="2">The sequence shown here is derived from an EMBL/GenBank/DDBJ whole genome shotgun (WGS) entry which is preliminary data.</text>
</comment>
<evidence type="ECO:0000313" key="3">
    <source>
        <dbReference type="Proteomes" id="UP000664940"/>
    </source>
</evidence>
<keyword evidence="1" id="KW-0812">Transmembrane</keyword>
<gene>
    <name evidence="2" type="ORF">HJG60_006192</name>
</gene>
<dbReference type="EMBL" id="JABVXQ010000005">
    <property type="protein sequence ID" value="KAF6109020.1"/>
    <property type="molecule type" value="Genomic_DNA"/>
</dbReference>
<organism evidence="2 3">
    <name type="scientific">Phyllostomus discolor</name>
    <name type="common">pale spear-nosed bat</name>
    <dbReference type="NCBI Taxonomy" id="89673"/>
    <lineage>
        <taxon>Eukaryota</taxon>
        <taxon>Metazoa</taxon>
        <taxon>Chordata</taxon>
        <taxon>Craniata</taxon>
        <taxon>Vertebrata</taxon>
        <taxon>Euteleostomi</taxon>
        <taxon>Mammalia</taxon>
        <taxon>Eutheria</taxon>
        <taxon>Laurasiatheria</taxon>
        <taxon>Chiroptera</taxon>
        <taxon>Yangochiroptera</taxon>
        <taxon>Phyllostomidae</taxon>
        <taxon>Phyllostominae</taxon>
        <taxon>Phyllostomus</taxon>
    </lineage>
</organism>
<accession>A0A834AAV7</accession>
<keyword evidence="1" id="KW-1133">Transmembrane helix</keyword>
<name>A0A834AAV7_9CHIR</name>
<dbReference type="Proteomes" id="UP000664940">
    <property type="component" value="Unassembled WGS sequence"/>
</dbReference>
<feature type="transmembrane region" description="Helical" evidence="1">
    <location>
        <begin position="20"/>
        <end position="40"/>
    </location>
</feature>
<reference evidence="2 3" key="1">
    <citation type="journal article" date="2020" name="Nature">
        <title>Six reference-quality genomes reveal evolution of bat adaptations.</title>
        <authorList>
            <person name="Jebb D."/>
            <person name="Huang Z."/>
            <person name="Pippel M."/>
            <person name="Hughes G.M."/>
            <person name="Lavrichenko K."/>
            <person name="Devanna P."/>
            <person name="Winkler S."/>
            <person name="Jermiin L.S."/>
            <person name="Skirmuntt E.C."/>
            <person name="Katzourakis A."/>
            <person name="Burkitt-Gray L."/>
            <person name="Ray D.A."/>
            <person name="Sullivan K.A.M."/>
            <person name="Roscito J.G."/>
            <person name="Kirilenko B.M."/>
            <person name="Davalos L.M."/>
            <person name="Corthals A.P."/>
            <person name="Power M.L."/>
            <person name="Jones G."/>
            <person name="Ransome R.D."/>
            <person name="Dechmann D.K.N."/>
            <person name="Locatelli A.G."/>
            <person name="Puechmaille S.J."/>
            <person name="Fedrigo O."/>
            <person name="Jarvis E.D."/>
            <person name="Hiller M."/>
            <person name="Vernes S.C."/>
            <person name="Myers E.W."/>
            <person name="Teeling E.C."/>
        </authorList>
    </citation>
    <scope>NUCLEOTIDE SEQUENCE [LARGE SCALE GENOMIC DNA]</scope>
    <source>
        <strain evidence="2">Bat1K_MPI-CBG_1</strain>
    </source>
</reference>
<evidence type="ECO:0000313" key="2">
    <source>
        <dbReference type="EMBL" id="KAF6109020.1"/>
    </source>
</evidence>
<proteinExistence type="predicted"/>